<gene>
    <name evidence="3" type="ORF">AQUCO_02600388v1</name>
</gene>
<dbReference type="OrthoDB" id="690661at2759"/>
<keyword evidence="2" id="KW-0812">Transmembrane</keyword>
<proteinExistence type="predicted"/>
<reference evidence="3 4" key="1">
    <citation type="submission" date="2017-09" db="EMBL/GenBank/DDBJ databases">
        <title>WGS assembly of Aquilegia coerulea Goldsmith.</title>
        <authorList>
            <person name="Hodges S."/>
            <person name="Kramer E."/>
            <person name="Nordborg M."/>
            <person name="Tomkins J."/>
            <person name="Borevitz J."/>
            <person name="Derieg N."/>
            <person name="Yan J."/>
            <person name="Mihaltcheva S."/>
            <person name="Hayes R.D."/>
            <person name="Rokhsar D."/>
        </authorList>
    </citation>
    <scope>NUCLEOTIDE SEQUENCE [LARGE SCALE GENOMIC DNA]</scope>
    <source>
        <strain evidence="4">cv. Goldsmith</strain>
    </source>
</reference>
<dbReference type="EMBL" id="KZ305043">
    <property type="protein sequence ID" value="PIA39900.1"/>
    <property type="molecule type" value="Genomic_DNA"/>
</dbReference>
<accession>A0A2G5D8R6</accession>
<dbReference type="InParanoid" id="A0A2G5D8R6"/>
<dbReference type="Proteomes" id="UP000230069">
    <property type="component" value="Unassembled WGS sequence"/>
</dbReference>
<organism evidence="3 4">
    <name type="scientific">Aquilegia coerulea</name>
    <name type="common">Rocky mountain columbine</name>
    <dbReference type="NCBI Taxonomy" id="218851"/>
    <lineage>
        <taxon>Eukaryota</taxon>
        <taxon>Viridiplantae</taxon>
        <taxon>Streptophyta</taxon>
        <taxon>Embryophyta</taxon>
        <taxon>Tracheophyta</taxon>
        <taxon>Spermatophyta</taxon>
        <taxon>Magnoliopsida</taxon>
        <taxon>Ranunculales</taxon>
        <taxon>Ranunculaceae</taxon>
        <taxon>Thalictroideae</taxon>
        <taxon>Aquilegia</taxon>
    </lineage>
</organism>
<evidence type="ECO:0000256" key="1">
    <source>
        <dbReference type="SAM" id="MobiDB-lite"/>
    </source>
</evidence>
<keyword evidence="2" id="KW-1133">Transmembrane helix</keyword>
<feature type="transmembrane region" description="Helical" evidence="2">
    <location>
        <begin position="6"/>
        <end position="26"/>
    </location>
</feature>
<dbReference type="AlphaFoldDB" id="A0A2G5D8R6"/>
<keyword evidence="2" id="KW-0472">Membrane</keyword>
<feature type="region of interest" description="Disordered" evidence="1">
    <location>
        <begin position="104"/>
        <end position="132"/>
    </location>
</feature>
<dbReference type="PANTHER" id="PTHR35463:SF10">
    <property type="entry name" value="TRANSMEMBRANE PROTEIN"/>
    <property type="match status" value="1"/>
</dbReference>
<sequence>MNKYRGVINFMILIFIISSLLLVVSINGDGEKQKPNAAERAIGFIDPFNRWEKVKSWAKLSWLKYGPSTERTEETHTDAGEMMKDAVTKSFETSKETAEHAAKVAGHAVHKTAEKVKRTVSGSGKEEDEDEL</sequence>
<dbReference type="PANTHER" id="PTHR35463">
    <property type="entry name" value="TRANSMEMBRANE PROTEIN"/>
    <property type="match status" value="1"/>
</dbReference>
<evidence type="ECO:0000313" key="4">
    <source>
        <dbReference type="Proteomes" id="UP000230069"/>
    </source>
</evidence>
<evidence type="ECO:0000256" key="2">
    <source>
        <dbReference type="SAM" id="Phobius"/>
    </source>
</evidence>
<keyword evidence="4" id="KW-1185">Reference proteome</keyword>
<name>A0A2G5D8R6_AQUCA</name>
<protein>
    <submittedName>
        <fullName evidence="3">Uncharacterized protein</fullName>
    </submittedName>
</protein>
<evidence type="ECO:0000313" key="3">
    <source>
        <dbReference type="EMBL" id="PIA39900.1"/>
    </source>
</evidence>
<dbReference type="FunCoup" id="A0A2G5D8R6">
    <property type="interactions" value="35"/>
</dbReference>